<proteinExistence type="predicted"/>
<dbReference type="PATRIC" id="fig|993692.3.peg.761"/>
<dbReference type="AlphaFoldDB" id="A0A0R2LHP0"/>
<dbReference type="STRING" id="993692.IV57_GL000754"/>
<comment type="caution">
    <text evidence="2">The sequence shown here is derived from an EMBL/GenBank/DDBJ whole genome shotgun (WGS) entry which is preliminary data.</text>
</comment>
<dbReference type="PANTHER" id="PTHR41878:SF1">
    <property type="entry name" value="TNPR PROTEIN"/>
    <property type="match status" value="1"/>
</dbReference>
<organism evidence="2 3">
    <name type="scientific">Companilactobacillus kimchiensis</name>
    <dbReference type="NCBI Taxonomy" id="993692"/>
    <lineage>
        <taxon>Bacteria</taxon>
        <taxon>Bacillati</taxon>
        <taxon>Bacillota</taxon>
        <taxon>Bacilli</taxon>
        <taxon>Lactobacillales</taxon>
        <taxon>Lactobacillaceae</taxon>
        <taxon>Companilactobacillus</taxon>
    </lineage>
</organism>
<dbReference type="SUPFAM" id="SSF159941">
    <property type="entry name" value="MM3350-like"/>
    <property type="match status" value="1"/>
</dbReference>
<dbReference type="PANTHER" id="PTHR41878">
    <property type="entry name" value="LEXA REPRESSOR-RELATED"/>
    <property type="match status" value="1"/>
</dbReference>
<dbReference type="OrthoDB" id="9801392at2"/>
<feature type="domain" description="Plasmid pRiA4b Orf3-like" evidence="1">
    <location>
        <begin position="19"/>
        <end position="144"/>
    </location>
</feature>
<gene>
    <name evidence="2" type="ORF">IV57_GL000754</name>
</gene>
<dbReference type="EMBL" id="JQCF01000016">
    <property type="protein sequence ID" value="KRN98842.1"/>
    <property type="molecule type" value="Genomic_DNA"/>
</dbReference>
<evidence type="ECO:0000313" key="3">
    <source>
        <dbReference type="Proteomes" id="UP000051006"/>
    </source>
</evidence>
<evidence type="ECO:0000313" key="2">
    <source>
        <dbReference type="EMBL" id="KRN98842.1"/>
    </source>
</evidence>
<dbReference type="Pfam" id="PF07929">
    <property type="entry name" value="PRiA4_ORF3"/>
    <property type="match status" value="1"/>
</dbReference>
<keyword evidence="3" id="KW-1185">Reference proteome</keyword>
<dbReference type="InterPro" id="IPR012912">
    <property type="entry name" value="Plasmid_pRiA4b_Orf3-like"/>
</dbReference>
<evidence type="ECO:0000259" key="1">
    <source>
        <dbReference type="Pfam" id="PF07929"/>
    </source>
</evidence>
<sequence length="194" mass="22875">MQNSFLYGENIMDKPIVAMEITVKLLDYKPSSWRKLIVPITLRYDQLHVLIQLAFGWKNSHLYSFMPKHTDIEYLDYVDELEDYYNTRPLAANEYYPYQDLVNDSVTYTYDFGADWRHQITLKRTLTFDELQNQPLPSCTLGSGGTRDEFGEDPEQITIPYNHKNINQMFELWARAGEQMIIADDIGLQDHFKE</sequence>
<dbReference type="Proteomes" id="UP000051006">
    <property type="component" value="Unassembled WGS sequence"/>
</dbReference>
<dbReference type="Gene3D" id="3.10.290.30">
    <property type="entry name" value="MM3350-like"/>
    <property type="match status" value="1"/>
</dbReference>
<dbReference type="InterPro" id="IPR024047">
    <property type="entry name" value="MM3350-like_sf"/>
</dbReference>
<name>A0A0R2LHP0_9LACO</name>
<reference evidence="2 3" key="1">
    <citation type="journal article" date="2015" name="Genome Announc.">
        <title>Expanding the biotechnology potential of lactobacilli through comparative genomics of 213 strains and associated genera.</title>
        <authorList>
            <person name="Sun Z."/>
            <person name="Harris H.M."/>
            <person name="McCann A."/>
            <person name="Guo C."/>
            <person name="Argimon S."/>
            <person name="Zhang W."/>
            <person name="Yang X."/>
            <person name="Jeffery I.B."/>
            <person name="Cooney J.C."/>
            <person name="Kagawa T.F."/>
            <person name="Liu W."/>
            <person name="Song Y."/>
            <person name="Salvetti E."/>
            <person name="Wrobel A."/>
            <person name="Rasinkangas P."/>
            <person name="Parkhill J."/>
            <person name="Rea M.C."/>
            <person name="O'Sullivan O."/>
            <person name="Ritari J."/>
            <person name="Douillard F.P."/>
            <person name="Paul Ross R."/>
            <person name="Yang R."/>
            <person name="Briner A.E."/>
            <person name="Felis G.E."/>
            <person name="de Vos W.M."/>
            <person name="Barrangou R."/>
            <person name="Klaenhammer T.R."/>
            <person name="Caufield P.W."/>
            <person name="Cui Y."/>
            <person name="Zhang H."/>
            <person name="O'Toole P.W."/>
        </authorList>
    </citation>
    <scope>NUCLEOTIDE SEQUENCE [LARGE SCALE GENOMIC DNA]</scope>
    <source>
        <strain evidence="2 3">DSM 24716</strain>
    </source>
</reference>
<protein>
    <recommendedName>
        <fullName evidence="1">Plasmid pRiA4b Orf3-like domain-containing protein</fullName>
    </recommendedName>
</protein>
<accession>A0A0R2LHP0</accession>